<organism evidence="2 3">
    <name type="scientific">Bondarzewia mesenterica</name>
    <dbReference type="NCBI Taxonomy" id="1095465"/>
    <lineage>
        <taxon>Eukaryota</taxon>
        <taxon>Fungi</taxon>
        <taxon>Dikarya</taxon>
        <taxon>Basidiomycota</taxon>
        <taxon>Agaricomycotina</taxon>
        <taxon>Agaricomycetes</taxon>
        <taxon>Russulales</taxon>
        <taxon>Bondarzewiaceae</taxon>
        <taxon>Bondarzewia</taxon>
    </lineage>
</organism>
<comment type="caution">
    <text evidence="2">The sequence shown here is derived from an EMBL/GenBank/DDBJ whole genome shotgun (WGS) entry which is preliminary data.</text>
</comment>
<gene>
    <name evidence="2" type="ORF">EW146_g8211</name>
</gene>
<feature type="compositionally biased region" description="Low complexity" evidence="1">
    <location>
        <begin position="134"/>
        <end position="147"/>
    </location>
</feature>
<sequence>MSSSLSISPSIGPIISPLMPSRRVSSRRGSMSASDPWGAHTELNMNPSRATSSKLTIVRVNSPPFQLDDTPPSPQQRRVFGFGSHRRHGSSSSLGSSSSISGVAKPEGARLSFASASFAAPGSPTGTGSKDSNSRPTSPTLTRPRSPGGSGHRHAASSISIPRLSADQLVTLAHQSCNPHVASTPSQSPQLPGHSPVSAATSHASFTPLPDDIYLPFIDRAAEVSLLFSGPPDAKLLTLLAQTFHSTSAQDARTTDTPSTSVFIVDPKKWTFPQFDYWLKHVDRDVAPDALWVFHTRRCVLAHSELIWERMKGALGVPPELDIDSEDIDSTIMFSTFEFVPPSSQPMEVAAGLVTEGMAGARSSEPHFAMPTDRGSVSPEVLPKSLSPLSSGEQQTYSSDDLTIEPVFASTSPPTEHEHPPTRPGAHRMVDISEDVRETEEEDDSFGPALVAPSPPKEVVQGLRISTAAASPDLFASNSPSARPRSLSPIVPSGSLTSSNPRHISPNALDERDASLPAKDRDGDSVRRGSAGQYHYAASNASSDVPYDMVGERGPGNPLFPSSFARLALGPTLSANNPSLRSPTAPPPSAFSNPHAIQMGVRGRRAVPSWAEGWDPSKHEYAVSFASGDSVSGLCG</sequence>
<name>A0A4S4LGS3_9AGAM</name>
<feature type="compositionally biased region" description="Polar residues" evidence="1">
    <location>
        <begin position="178"/>
        <end position="190"/>
    </location>
</feature>
<feature type="region of interest" description="Disordered" evidence="1">
    <location>
        <begin position="362"/>
        <end position="458"/>
    </location>
</feature>
<dbReference type="OrthoDB" id="2591449at2759"/>
<accession>A0A4S4LGS3</accession>
<feature type="region of interest" description="Disordered" evidence="1">
    <location>
        <begin position="1"/>
        <end position="103"/>
    </location>
</feature>
<feature type="compositionally biased region" description="Polar residues" evidence="1">
    <location>
        <begin position="43"/>
        <end position="55"/>
    </location>
</feature>
<evidence type="ECO:0000313" key="2">
    <source>
        <dbReference type="EMBL" id="THH10947.1"/>
    </source>
</evidence>
<feature type="compositionally biased region" description="Polar residues" evidence="1">
    <location>
        <begin position="387"/>
        <end position="401"/>
    </location>
</feature>
<feature type="compositionally biased region" description="Low complexity" evidence="1">
    <location>
        <begin position="1"/>
        <end position="34"/>
    </location>
</feature>
<feature type="compositionally biased region" description="Low complexity" evidence="1">
    <location>
        <begin position="90"/>
        <end position="102"/>
    </location>
</feature>
<feature type="region of interest" description="Disordered" evidence="1">
    <location>
        <begin position="178"/>
        <end position="202"/>
    </location>
</feature>
<protein>
    <submittedName>
        <fullName evidence="2">Uncharacterized protein</fullName>
    </submittedName>
</protein>
<feature type="compositionally biased region" description="Basic and acidic residues" evidence="1">
    <location>
        <begin position="509"/>
        <end position="527"/>
    </location>
</feature>
<dbReference type="EMBL" id="SGPL01000541">
    <property type="protein sequence ID" value="THH10947.1"/>
    <property type="molecule type" value="Genomic_DNA"/>
</dbReference>
<dbReference type="Proteomes" id="UP000310158">
    <property type="component" value="Unassembled WGS sequence"/>
</dbReference>
<dbReference type="AlphaFoldDB" id="A0A4S4LGS3"/>
<keyword evidence="3" id="KW-1185">Reference proteome</keyword>
<evidence type="ECO:0000313" key="3">
    <source>
        <dbReference type="Proteomes" id="UP000310158"/>
    </source>
</evidence>
<feature type="region of interest" description="Disordered" evidence="1">
    <location>
        <begin position="475"/>
        <end position="533"/>
    </location>
</feature>
<feature type="region of interest" description="Disordered" evidence="1">
    <location>
        <begin position="117"/>
        <end position="157"/>
    </location>
</feature>
<proteinExistence type="predicted"/>
<reference evidence="2 3" key="1">
    <citation type="submission" date="2019-02" db="EMBL/GenBank/DDBJ databases">
        <title>Genome sequencing of the rare red list fungi Bondarzewia mesenterica.</title>
        <authorList>
            <person name="Buettner E."/>
            <person name="Kellner H."/>
        </authorList>
    </citation>
    <scope>NUCLEOTIDE SEQUENCE [LARGE SCALE GENOMIC DNA]</scope>
    <source>
        <strain evidence="2 3">DSM 108281</strain>
    </source>
</reference>
<evidence type="ECO:0000256" key="1">
    <source>
        <dbReference type="SAM" id="MobiDB-lite"/>
    </source>
</evidence>